<proteinExistence type="predicted"/>
<evidence type="ECO:0000313" key="3">
    <source>
        <dbReference type="Proteomes" id="UP000663525"/>
    </source>
</evidence>
<dbReference type="EMBL" id="CP064787">
    <property type="protein sequence ID" value="QSG06490.1"/>
    <property type="molecule type" value="Genomic_DNA"/>
</dbReference>
<reference evidence="2" key="1">
    <citation type="submission" date="2020-11" db="EMBL/GenBank/DDBJ databases">
        <title>Carbohydrate-dependent, anaerobic sulfur respiration: A novel catabolism in halophilic archaea.</title>
        <authorList>
            <person name="Sorokin D.Y."/>
            <person name="Messina E."/>
            <person name="Smedile F."/>
            <person name="La Cono V."/>
            <person name="Hallsworth J.E."/>
            <person name="Yakimov M.M."/>
        </authorList>
    </citation>
    <scope>NUCLEOTIDE SEQUENCE</scope>
    <source>
        <strain evidence="2">HSR12-1</strain>
    </source>
</reference>
<organism evidence="2 3">
    <name type="scientific">Halapricum desulfuricans</name>
    <dbReference type="NCBI Taxonomy" id="2841257"/>
    <lineage>
        <taxon>Archaea</taxon>
        <taxon>Methanobacteriati</taxon>
        <taxon>Methanobacteriota</taxon>
        <taxon>Stenosarchaea group</taxon>
        <taxon>Halobacteria</taxon>
        <taxon>Halobacteriales</taxon>
        <taxon>Haloarculaceae</taxon>
        <taxon>Halapricum</taxon>
    </lineage>
</organism>
<protein>
    <submittedName>
        <fullName evidence="2">Uncharacterized protein</fullName>
    </submittedName>
</protein>
<accession>A0A897MWJ6</accession>
<evidence type="ECO:0000256" key="1">
    <source>
        <dbReference type="SAM" id="MobiDB-lite"/>
    </source>
</evidence>
<sequence>MYGQSRYGGKSVDTAVATDRVSNAVSNTQGRQASGDSPAGDRHSHRWLSRFEPI</sequence>
<name>A0A897MWJ6_9EURY</name>
<feature type="region of interest" description="Disordered" evidence="1">
    <location>
        <begin position="1"/>
        <end position="54"/>
    </location>
</feature>
<gene>
    <name evidence="2" type="ORF">HSR121_2160</name>
</gene>
<evidence type="ECO:0000313" key="2">
    <source>
        <dbReference type="EMBL" id="QSG06490.1"/>
    </source>
</evidence>
<dbReference type="AlphaFoldDB" id="A0A897MWJ6"/>
<dbReference type="Proteomes" id="UP000663525">
    <property type="component" value="Chromosome"/>
</dbReference>
<feature type="compositionally biased region" description="Polar residues" evidence="1">
    <location>
        <begin position="20"/>
        <end position="35"/>
    </location>
</feature>